<dbReference type="Proteomes" id="UP000718793">
    <property type="component" value="Unassembled WGS sequence"/>
</dbReference>
<evidence type="ECO:0000313" key="4">
    <source>
        <dbReference type="Proteomes" id="UP000718793"/>
    </source>
</evidence>
<feature type="transmembrane region" description="Helical" evidence="2">
    <location>
        <begin position="152"/>
        <end position="172"/>
    </location>
</feature>
<dbReference type="EMBL" id="JAHMHH010000003">
    <property type="protein sequence ID" value="MBU4692482.1"/>
    <property type="molecule type" value="Genomic_DNA"/>
</dbReference>
<sequence length="173" mass="20557">MKKNHFKNFYNKLKTWIIKGFNLYTISFLVINILIYIFVFLTLAYWLKDSILIDENNVRHTFKNTKSISNSLTVANVMIFSINALSLMIRKGFGSGLKKILQNVFDTFNFKKQNEMLKKRNMSQHELKKLENQKPKKESKIHGKPEYKSSSFIFWTLIFITIFIQILLIPYMI</sequence>
<name>A0ABS6DQ88_9MOLU</name>
<keyword evidence="2" id="KW-0812">Transmembrane</keyword>
<comment type="caution">
    <text evidence="3">The sequence shown here is derived from an EMBL/GenBank/DDBJ whole genome shotgun (WGS) entry which is preliminary data.</text>
</comment>
<accession>A0ABS6DQ88</accession>
<feature type="coiled-coil region" evidence="1">
    <location>
        <begin position="113"/>
        <end position="140"/>
    </location>
</feature>
<reference evidence="3" key="1">
    <citation type="submission" date="2021-06" db="EMBL/GenBank/DDBJ databases">
        <title>Novel Mycoplasma species detected in California sea lions (Zalophus californianus) from the USA.</title>
        <authorList>
            <person name="Volokhov D.V."/>
            <person name="Furtak V.A."/>
            <person name="Zagorodnyaya T.A."/>
        </authorList>
    </citation>
    <scope>NUCLEOTIDE SEQUENCE [LARGE SCALE GENOMIC DNA]</scope>
    <source>
        <strain evidence="3">CSL 5346</strain>
    </source>
</reference>
<evidence type="ECO:0000256" key="2">
    <source>
        <dbReference type="SAM" id="Phobius"/>
    </source>
</evidence>
<keyword evidence="4" id="KW-1185">Reference proteome</keyword>
<keyword evidence="1" id="KW-0175">Coiled coil</keyword>
<feature type="transmembrane region" description="Helical" evidence="2">
    <location>
        <begin position="21"/>
        <end position="47"/>
    </location>
</feature>
<dbReference type="RefSeq" id="WP_216489121.1">
    <property type="nucleotide sequence ID" value="NZ_JAHMHH010000003.1"/>
</dbReference>
<protein>
    <recommendedName>
        <fullName evidence="5">DUF3899 domain-containing protein</fullName>
    </recommendedName>
</protein>
<evidence type="ECO:0008006" key="5">
    <source>
        <dbReference type="Google" id="ProtNLM"/>
    </source>
</evidence>
<organism evidence="3 4">
    <name type="scientific">Mycoplasma zalophi</name>
    <dbReference type="NCBI Taxonomy" id="191287"/>
    <lineage>
        <taxon>Bacteria</taxon>
        <taxon>Bacillati</taxon>
        <taxon>Mycoplasmatota</taxon>
        <taxon>Mollicutes</taxon>
        <taxon>Mycoplasmataceae</taxon>
        <taxon>Mycoplasma</taxon>
    </lineage>
</organism>
<evidence type="ECO:0000256" key="1">
    <source>
        <dbReference type="SAM" id="Coils"/>
    </source>
</evidence>
<feature type="transmembrane region" description="Helical" evidence="2">
    <location>
        <begin position="67"/>
        <end position="89"/>
    </location>
</feature>
<keyword evidence="2" id="KW-1133">Transmembrane helix</keyword>
<proteinExistence type="predicted"/>
<evidence type="ECO:0000313" key="3">
    <source>
        <dbReference type="EMBL" id="MBU4692482.1"/>
    </source>
</evidence>
<gene>
    <name evidence="3" type="ORF">KQ875_02635</name>
</gene>
<keyword evidence="2" id="KW-0472">Membrane</keyword>